<comment type="caution">
    <text evidence="1">The sequence shown here is derived from an EMBL/GenBank/DDBJ whole genome shotgun (WGS) entry which is preliminary data.</text>
</comment>
<keyword evidence="2" id="KW-1185">Reference proteome</keyword>
<proteinExistence type="predicted"/>
<name>A0ABV5Y8K5_9ACTN</name>
<organism evidence="1 2">
    <name type="scientific">Actinoallomurus acaciae</name>
    <dbReference type="NCBI Taxonomy" id="502577"/>
    <lineage>
        <taxon>Bacteria</taxon>
        <taxon>Bacillati</taxon>
        <taxon>Actinomycetota</taxon>
        <taxon>Actinomycetes</taxon>
        <taxon>Streptosporangiales</taxon>
        <taxon>Thermomonosporaceae</taxon>
        <taxon>Actinoallomurus</taxon>
    </lineage>
</organism>
<evidence type="ECO:0000313" key="2">
    <source>
        <dbReference type="Proteomes" id="UP001589627"/>
    </source>
</evidence>
<gene>
    <name evidence="1" type="ORF">ACFFNX_01580</name>
</gene>
<evidence type="ECO:0000313" key="1">
    <source>
        <dbReference type="EMBL" id="MFB9830881.1"/>
    </source>
</evidence>
<dbReference type="Proteomes" id="UP001589627">
    <property type="component" value="Unassembled WGS sequence"/>
</dbReference>
<dbReference type="EMBL" id="JBHLZP010000004">
    <property type="protein sequence ID" value="MFB9830881.1"/>
    <property type="molecule type" value="Genomic_DNA"/>
</dbReference>
<reference evidence="1 2" key="1">
    <citation type="submission" date="2024-09" db="EMBL/GenBank/DDBJ databases">
        <authorList>
            <person name="Sun Q."/>
            <person name="Mori K."/>
        </authorList>
    </citation>
    <scope>NUCLEOTIDE SEQUENCE [LARGE SCALE GENOMIC DNA]</scope>
    <source>
        <strain evidence="1 2">TBRC 0563</strain>
    </source>
</reference>
<dbReference type="RefSeq" id="WP_378193853.1">
    <property type="nucleotide sequence ID" value="NZ_JBHLZP010000004.1"/>
</dbReference>
<accession>A0ABV5Y8K5</accession>
<protein>
    <submittedName>
        <fullName evidence="1">Uncharacterized protein</fullName>
    </submittedName>
</protein>
<sequence>MLSRVYVKLAGLFVAAVVPFGIDLLAHSTSVQAPDHLASVVGGVHSPGCVDTAGAIDNCAAEPHFVPGDSAADITGLA</sequence>